<feature type="region of interest" description="Disordered" evidence="1">
    <location>
        <begin position="69"/>
        <end position="150"/>
    </location>
</feature>
<dbReference type="EMBL" id="CASHTH010001102">
    <property type="protein sequence ID" value="CAI8011433.1"/>
    <property type="molecule type" value="Genomic_DNA"/>
</dbReference>
<feature type="non-terminal residue" evidence="2">
    <location>
        <position position="150"/>
    </location>
</feature>
<reference evidence="2" key="1">
    <citation type="submission" date="2023-03" db="EMBL/GenBank/DDBJ databases">
        <authorList>
            <person name="Steffen K."/>
            <person name="Cardenas P."/>
        </authorList>
    </citation>
    <scope>NUCLEOTIDE SEQUENCE</scope>
</reference>
<name>A0AA35RIQ1_GEOBA</name>
<accession>A0AA35RIQ1</accession>
<feature type="compositionally biased region" description="Basic residues" evidence="1">
    <location>
        <begin position="71"/>
        <end position="82"/>
    </location>
</feature>
<feature type="compositionally biased region" description="Basic residues" evidence="1">
    <location>
        <begin position="123"/>
        <end position="134"/>
    </location>
</feature>
<evidence type="ECO:0000313" key="3">
    <source>
        <dbReference type="Proteomes" id="UP001174909"/>
    </source>
</evidence>
<feature type="compositionally biased region" description="Low complexity" evidence="1">
    <location>
        <begin position="112"/>
        <end position="122"/>
    </location>
</feature>
<evidence type="ECO:0000313" key="2">
    <source>
        <dbReference type="EMBL" id="CAI8011433.1"/>
    </source>
</evidence>
<feature type="compositionally biased region" description="Basic and acidic residues" evidence="1">
    <location>
        <begin position="22"/>
        <end position="34"/>
    </location>
</feature>
<comment type="caution">
    <text evidence="2">The sequence shown here is derived from an EMBL/GenBank/DDBJ whole genome shotgun (WGS) entry which is preliminary data.</text>
</comment>
<sequence>RTFRGGARNLSKAKGGGKSRRYHDETEERVSEQDGHEFRWALLALQRPPSRSLRSLLARRVFPDDIIAMNKKTRGGRGRGRGGARGVGQKRPWNRQAQTGQTSGGGGGGGVSARQQRVQQIQRRARMTVLRKRLGTGPKPVVSFSVGSRA</sequence>
<organism evidence="2 3">
    <name type="scientific">Geodia barretti</name>
    <name type="common">Barrett's horny sponge</name>
    <dbReference type="NCBI Taxonomy" id="519541"/>
    <lineage>
        <taxon>Eukaryota</taxon>
        <taxon>Metazoa</taxon>
        <taxon>Porifera</taxon>
        <taxon>Demospongiae</taxon>
        <taxon>Heteroscleromorpha</taxon>
        <taxon>Tetractinellida</taxon>
        <taxon>Astrophorina</taxon>
        <taxon>Geodiidae</taxon>
        <taxon>Geodia</taxon>
    </lineage>
</organism>
<evidence type="ECO:0000256" key="1">
    <source>
        <dbReference type="SAM" id="MobiDB-lite"/>
    </source>
</evidence>
<dbReference type="Proteomes" id="UP001174909">
    <property type="component" value="Unassembled WGS sequence"/>
</dbReference>
<dbReference type="AlphaFoldDB" id="A0AA35RIQ1"/>
<proteinExistence type="predicted"/>
<feature type="compositionally biased region" description="Gly residues" evidence="1">
    <location>
        <begin position="102"/>
        <end position="111"/>
    </location>
</feature>
<protein>
    <submittedName>
        <fullName evidence="2">Uncharacterized protein</fullName>
    </submittedName>
</protein>
<keyword evidence="3" id="KW-1185">Reference proteome</keyword>
<feature type="non-terminal residue" evidence="2">
    <location>
        <position position="1"/>
    </location>
</feature>
<gene>
    <name evidence="2" type="ORF">GBAR_LOCUS7375</name>
</gene>
<feature type="region of interest" description="Disordered" evidence="1">
    <location>
        <begin position="1"/>
        <end position="34"/>
    </location>
</feature>